<evidence type="ECO:0000256" key="3">
    <source>
        <dbReference type="ARBA" id="ARBA00022598"/>
    </source>
</evidence>
<dbReference type="GO" id="GO:0006511">
    <property type="term" value="P:ubiquitin-dependent protein catabolic process"/>
    <property type="evidence" value="ECO:0007669"/>
    <property type="project" value="TreeGrafter"/>
</dbReference>
<proteinExistence type="inferred from homology"/>
<dbReference type="AlphaFoldDB" id="A0A9D4Q3V3"/>
<protein>
    <recommendedName>
        <fullName evidence="4">Ubiquitin-activating enzyme E1 C-terminal domain-containing protein</fullName>
    </recommendedName>
</protein>
<comment type="caution">
    <text evidence="5">The sequence shown here is derived from an EMBL/GenBank/DDBJ whole genome shotgun (WGS) entry which is preliminary data.</text>
</comment>
<comment type="similarity">
    <text evidence="2">Belongs to the ubiquitin-activating E1 family.</text>
</comment>
<evidence type="ECO:0000256" key="2">
    <source>
        <dbReference type="ARBA" id="ARBA00005673"/>
    </source>
</evidence>
<dbReference type="InterPro" id="IPR032418">
    <property type="entry name" value="E1_FCCH"/>
</dbReference>
<evidence type="ECO:0000256" key="1">
    <source>
        <dbReference type="ARBA" id="ARBA00004906"/>
    </source>
</evidence>
<dbReference type="InterPro" id="IPR018965">
    <property type="entry name" value="Ub-activating_enz_E1_C"/>
</dbReference>
<dbReference type="Gene3D" id="3.40.50.720">
    <property type="entry name" value="NAD(P)-binding Rossmann-like Domain"/>
    <property type="match status" value="1"/>
</dbReference>
<dbReference type="Pfam" id="PF16191">
    <property type="entry name" value="E1_4HB"/>
    <property type="match status" value="1"/>
</dbReference>
<dbReference type="GO" id="GO:0004839">
    <property type="term" value="F:ubiquitin activating enzyme activity"/>
    <property type="evidence" value="ECO:0007669"/>
    <property type="project" value="TreeGrafter"/>
</dbReference>
<dbReference type="InterPro" id="IPR045886">
    <property type="entry name" value="ThiF/MoeB/HesA"/>
</dbReference>
<dbReference type="Pfam" id="PF09358">
    <property type="entry name" value="E1_UFD"/>
    <property type="match status" value="1"/>
</dbReference>
<dbReference type="InterPro" id="IPR019572">
    <property type="entry name" value="UBA_E1_SCCH"/>
</dbReference>
<dbReference type="Gene3D" id="3.10.290.60">
    <property type="entry name" value="Ubiquitin-activating enzyme E1, UFD domain"/>
    <property type="match status" value="1"/>
</dbReference>
<name>A0A9D4Q3V3_RHISA</name>
<dbReference type="Pfam" id="PF10585">
    <property type="entry name" value="UBA_E1_SCCH"/>
    <property type="match status" value="2"/>
</dbReference>
<dbReference type="PANTHER" id="PTHR10953:SF4">
    <property type="entry name" value="UBIQUITIN-ACTIVATING ENZYME E1 C-TERMINAL DOMAIN-CONTAINING PROTEIN"/>
    <property type="match status" value="1"/>
</dbReference>
<evidence type="ECO:0000313" key="5">
    <source>
        <dbReference type="EMBL" id="KAH7967749.1"/>
    </source>
</evidence>
<dbReference type="Pfam" id="PF16190">
    <property type="entry name" value="E1_FCCH"/>
    <property type="match status" value="1"/>
</dbReference>
<dbReference type="GO" id="GO:0006974">
    <property type="term" value="P:DNA damage response"/>
    <property type="evidence" value="ECO:0007669"/>
    <property type="project" value="TreeGrafter"/>
</dbReference>
<dbReference type="InterPro" id="IPR018074">
    <property type="entry name" value="UBQ-activ_enz_E1_CS"/>
</dbReference>
<dbReference type="InterPro" id="IPR035985">
    <property type="entry name" value="Ubiquitin-activating_enz"/>
</dbReference>
<dbReference type="SUPFAM" id="SSF69572">
    <property type="entry name" value="Activating enzymes of the ubiquitin-like proteins"/>
    <property type="match status" value="2"/>
</dbReference>
<comment type="pathway">
    <text evidence="1">Protein modification; protein ubiquitination.</text>
</comment>
<dbReference type="InterPro" id="IPR042063">
    <property type="entry name" value="Ubi_acti_E1_SCCH"/>
</dbReference>
<keyword evidence="6" id="KW-1185">Reference proteome</keyword>
<dbReference type="Gene3D" id="3.40.50.12550">
    <property type="entry name" value="Ubiquitin-activating enzyme E1, inactive adenylation domain, subdomain 2"/>
    <property type="match status" value="1"/>
</dbReference>
<accession>A0A9D4Q3V3</accession>
<dbReference type="Pfam" id="PF00899">
    <property type="entry name" value="ThiF"/>
    <property type="match status" value="1"/>
</dbReference>
<dbReference type="GO" id="GO:0005634">
    <property type="term" value="C:nucleus"/>
    <property type="evidence" value="ECO:0007669"/>
    <property type="project" value="TreeGrafter"/>
</dbReference>
<keyword evidence="3" id="KW-0436">Ligase</keyword>
<dbReference type="InterPro" id="IPR038252">
    <property type="entry name" value="UBA_E1_C_sf"/>
</dbReference>
<dbReference type="PANTHER" id="PTHR10953">
    <property type="entry name" value="UBIQUITIN-ACTIVATING ENZYME E1"/>
    <property type="match status" value="1"/>
</dbReference>
<dbReference type="Proteomes" id="UP000821837">
    <property type="component" value="Unassembled WGS sequence"/>
</dbReference>
<gene>
    <name evidence="5" type="ORF">HPB52_002155</name>
</gene>
<dbReference type="GO" id="GO:0005737">
    <property type="term" value="C:cytoplasm"/>
    <property type="evidence" value="ECO:0007669"/>
    <property type="project" value="TreeGrafter"/>
</dbReference>
<dbReference type="SMART" id="SM00985">
    <property type="entry name" value="UBA_e1_C"/>
    <property type="match status" value="1"/>
</dbReference>
<dbReference type="Gene3D" id="1.10.10.2660">
    <property type="entry name" value="Ubiquitin-activating enzyme E1, SCCH domain"/>
    <property type="match status" value="1"/>
</dbReference>
<sequence length="746" mass="82995">MNEINSCPPMKVKVLGPTEFSVGDTTQFSDYTSGGFATQVEMPNDIKFKPFKESMMNPDFVVSDFAKVNRPAQLHLGFQALHAFERFYSRLPRPRNKADAKTVVKLAKKLNTTMATPVEAVDDELITKLSCVSAGSLCPMQAVIGSIAAQEVLKACSGKFNPIQQWFYFDAFECLPQDADVEESDANAMEYSRYAGQARVFGVNVQELLMTQRYFVVSYDVPSSSQKQARLSVSKFAMMGIGVDDGCIYVSDNAFVQRSDLNTQFLLRSPDVGALKSVMAGQTIVELNQDINIAVCVDEVCPETNICTDDFFESLDGVAIAVDNAETRHFMDRCCVHYGKALIDSGIMATKGSVQVVVPHIIKNYSASQDPPDESVPADTIKYFPSNIEHILLWAREEFKVLFEQSASNADQYIKLRFQEQYNDQIRQLLCAHPENQITTSGAPFWSGHKRCPHQIQFDPKNTLHMDYIVAAANLRAAMYGLAHNTDREEIADMLESVEVPALGPQNEGVQEAAIDANPPQTDVPQPDDDNVLAKLLEELRHAKRLVDVPLSKMEFNTEDDKNFHVDFIVAAANLRASSYNIEPAGRLKSKLIAGKIMPAIVTTTSLVAGLASLKLYKVAQRHDEPKLYKNGFVNLALPFFSFAEPVAPIKKKNNHKVNIVELSEGSRTLYATSQPSSASRLELSMSELVEAVSQQEIDPDKRFLVFDLKCRDVNGRDVELPRVRYELSRNEDGGDAKMADGREQE</sequence>
<dbReference type="PROSITE" id="PS00536">
    <property type="entry name" value="UBIQUITIN_ACTIVAT_1"/>
    <property type="match status" value="1"/>
</dbReference>
<dbReference type="EMBL" id="JABSTV010001248">
    <property type="protein sequence ID" value="KAH7967749.1"/>
    <property type="molecule type" value="Genomic_DNA"/>
</dbReference>
<dbReference type="FunFam" id="3.40.50.12550:FF:000001">
    <property type="entry name" value="Ubiquitin-activating enzyme E1 1"/>
    <property type="match status" value="1"/>
</dbReference>
<dbReference type="VEuPathDB" id="VectorBase:RSAN_036934"/>
<reference evidence="5" key="2">
    <citation type="submission" date="2021-09" db="EMBL/GenBank/DDBJ databases">
        <authorList>
            <person name="Jia N."/>
            <person name="Wang J."/>
            <person name="Shi W."/>
            <person name="Du L."/>
            <person name="Sun Y."/>
            <person name="Zhan W."/>
            <person name="Jiang J."/>
            <person name="Wang Q."/>
            <person name="Zhang B."/>
            <person name="Ji P."/>
            <person name="Sakyi L.B."/>
            <person name="Cui X."/>
            <person name="Yuan T."/>
            <person name="Jiang B."/>
            <person name="Yang W."/>
            <person name="Lam T.T.-Y."/>
            <person name="Chang Q."/>
            <person name="Ding S."/>
            <person name="Wang X."/>
            <person name="Zhu J."/>
            <person name="Ruan X."/>
            <person name="Zhao L."/>
            <person name="Wei J."/>
            <person name="Que T."/>
            <person name="Du C."/>
            <person name="Cheng J."/>
            <person name="Dai P."/>
            <person name="Han X."/>
            <person name="Huang E."/>
            <person name="Gao Y."/>
            <person name="Liu J."/>
            <person name="Shao H."/>
            <person name="Ye R."/>
            <person name="Li L."/>
            <person name="Wei W."/>
            <person name="Wang X."/>
            <person name="Wang C."/>
            <person name="Huo Q."/>
            <person name="Li W."/>
            <person name="Guo W."/>
            <person name="Chen H."/>
            <person name="Chen S."/>
            <person name="Zhou L."/>
            <person name="Zhou L."/>
            <person name="Ni X."/>
            <person name="Tian J."/>
            <person name="Zhou Y."/>
            <person name="Sheng Y."/>
            <person name="Liu T."/>
            <person name="Pan Y."/>
            <person name="Xia L."/>
            <person name="Li J."/>
            <person name="Zhao F."/>
            <person name="Cao W."/>
        </authorList>
    </citation>
    <scope>NUCLEOTIDE SEQUENCE</scope>
    <source>
        <strain evidence="5">Rsan-2018</strain>
        <tissue evidence="5">Larvae</tissue>
    </source>
</reference>
<organism evidence="5 6">
    <name type="scientific">Rhipicephalus sanguineus</name>
    <name type="common">Brown dog tick</name>
    <name type="synonym">Ixodes sanguineus</name>
    <dbReference type="NCBI Taxonomy" id="34632"/>
    <lineage>
        <taxon>Eukaryota</taxon>
        <taxon>Metazoa</taxon>
        <taxon>Ecdysozoa</taxon>
        <taxon>Arthropoda</taxon>
        <taxon>Chelicerata</taxon>
        <taxon>Arachnida</taxon>
        <taxon>Acari</taxon>
        <taxon>Parasitiformes</taxon>
        <taxon>Ixodida</taxon>
        <taxon>Ixodoidea</taxon>
        <taxon>Ixodidae</taxon>
        <taxon>Rhipicephalinae</taxon>
        <taxon>Rhipicephalus</taxon>
        <taxon>Rhipicephalus</taxon>
    </lineage>
</organism>
<dbReference type="InterPro" id="IPR032420">
    <property type="entry name" value="E1_4HB"/>
</dbReference>
<feature type="domain" description="Ubiquitin-activating enzyme E1 C-terminal" evidence="4">
    <location>
        <begin position="629"/>
        <end position="724"/>
    </location>
</feature>
<evidence type="ECO:0000313" key="6">
    <source>
        <dbReference type="Proteomes" id="UP000821837"/>
    </source>
</evidence>
<evidence type="ECO:0000259" key="4">
    <source>
        <dbReference type="SMART" id="SM00985"/>
    </source>
</evidence>
<dbReference type="InterPro" id="IPR000594">
    <property type="entry name" value="ThiF_NAD_FAD-bd"/>
</dbReference>
<reference evidence="5" key="1">
    <citation type="journal article" date="2020" name="Cell">
        <title>Large-Scale Comparative Analyses of Tick Genomes Elucidate Their Genetic Diversity and Vector Capacities.</title>
        <authorList>
            <consortium name="Tick Genome and Microbiome Consortium (TIGMIC)"/>
            <person name="Jia N."/>
            <person name="Wang J."/>
            <person name="Shi W."/>
            <person name="Du L."/>
            <person name="Sun Y."/>
            <person name="Zhan W."/>
            <person name="Jiang J.F."/>
            <person name="Wang Q."/>
            <person name="Zhang B."/>
            <person name="Ji P."/>
            <person name="Bell-Sakyi L."/>
            <person name="Cui X.M."/>
            <person name="Yuan T.T."/>
            <person name="Jiang B.G."/>
            <person name="Yang W.F."/>
            <person name="Lam T.T."/>
            <person name="Chang Q.C."/>
            <person name="Ding S.J."/>
            <person name="Wang X.J."/>
            <person name="Zhu J.G."/>
            <person name="Ruan X.D."/>
            <person name="Zhao L."/>
            <person name="Wei J.T."/>
            <person name="Ye R.Z."/>
            <person name="Que T.C."/>
            <person name="Du C.H."/>
            <person name="Zhou Y.H."/>
            <person name="Cheng J.X."/>
            <person name="Dai P.F."/>
            <person name="Guo W.B."/>
            <person name="Han X.H."/>
            <person name="Huang E.J."/>
            <person name="Li L.F."/>
            <person name="Wei W."/>
            <person name="Gao Y.C."/>
            <person name="Liu J.Z."/>
            <person name="Shao H.Z."/>
            <person name="Wang X."/>
            <person name="Wang C.C."/>
            <person name="Yang T.C."/>
            <person name="Huo Q.B."/>
            <person name="Li W."/>
            <person name="Chen H.Y."/>
            <person name="Chen S.E."/>
            <person name="Zhou L.G."/>
            <person name="Ni X.B."/>
            <person name="Tian J.H."/>
            <person name="Sheng Y."/>
            <person name="Liu T."/>
            <person name="Pan Y.S."/>
            <person name="Xia L.Y."/>
            <person name="Li J."/>
            <person name="Zhao F."/>
            <person name="Cao W.C."/>
        </authorList>
    </citation>
    <scope>NUCLEOTIDE SEQUENCE</scope>
    <source>
        <strain evidence="5">Rsan-2018</strain>
    </source>
</reference>